<evidence type="ECO:0000313" key="4">
    <source>
        <dbReference type="Proteomes" id="UP000694388"/>
    </source>
</evidence>
<reference evidence="3" key="1">
    <citation type="submission" date="2025-08" db="UniProtKB">
        <authorList>
            <consortium name="Ensembl"/>
        </authorList>
    </citation>
    <scope>IDENTIFICATION</scope>
</reference>
<accession>A0A8C4R2D8</accession>
<dbReference type="Proteomes" id="UP000694388">
    <property type="component" value="Unplaced"/>
</dbReference>
<name>A0A8C4R2D8_EPTBU</name>
<proteinExistence type="predicted"/>
<dbReference type="Pfam" id="PF23001">
    <property type="entry name" value="MBTP1_N"/>
    <property type="match status" value="1"/>
</dbReference>
<evidence type="ECO:0000256" key="1">
    <source>
        <dbReference type="SAM" id="SignalP"/>
    </source>
</evidence>
<keyword evidence="4" id="KW-1185">Reference proteome</keyword>
<dbReference type="InterPro" id="IPR055143">
    <property type="entry name" value="MBTP1_N"/>
</dbReference>
<feature type="domain" description="Membrane-bound transcription factor site-1 protease-like N-terminal" evidence="2">
    <location>
        <begin position="50"/>
        <end position="130"/>
    </location>
</feature>
<sequence length="203" mass="22484">MHLWLICRLLLANLLLSPGREMATGGNPEPPVLCANCTHVTVDMDFTSSMVSNEYIITFSGYYTARARASFISTALCSSPSYTWRLLPRANAASDFPSDFEVVWLANAYAGSGQRALQRHPSVRRVTPQRRVTRTLKLTEGTHRCVDVNILYLVCSKFLGKAITQSGTYWLIICILAYLQKSPTLMIVDLSHCTVPLLGRGPG</sequence>
<organism evidence="3 4">
    <name type="scientific">Eptatretus burgeri</name>
    <name type="common">Inshore hagfish</name>
    <dbReference type="NCBI Taxonomy" id="7764"/>
    <lineage>
        <taxon>Eukaryota</taxon>
        <taxon>Metazoa</taxon>
        <taxon>Chordata</taxon>
        <taxon>Craniata</taxon>
        <taxon>Vertebrata</taxon>
        <taxon>Cyclostomata</taxon>
        <taxon>Myxini</taxon>
        <taxon>Myxiniformes</taxon>
        <taxon>Myxinidae</taxon>
        <taxon>Eptatretinae</taxon>
        <taxon>Eptatretus</taxon>
    </lineage>
</organism>
<reference evidence="3" key="2">
    <citation type="submission" date="2025-09" db="UniProtKB">
        <authorList>
            <consortium name="Ensembl"/>
        </authorList>
    </citation>
    <scope>IDENTIFICATION</scope>
</reference>
<keyword evidence="1" id="KW-0732">Signal</keyword>
<dbReference type="AlphaFoldDB" id="A0A8C4R2D8"/>
<evidence type="ECO:0000313" key="3">
    <source>
        <dbReference type="Ensembl" id="ENSEBUP00000023135.1"/>
    </source>
</evidence>
<evidence type="ECO:0000259" key="2">
    <source>
        <dbReference type="Pfam" id="PF23001"/>
    </source>
</evidence>
<protein>
    <recommendedName>
        <fullName evidence="2">Membrane-bound transcription factor site-1 protease-like N-terminal domain-containing protein</fullName>
    </recommendedName>
</protein>
<dbReference type="Ensembl" id="ENSEBUT00000023711.1">
    <property type="protein sequence ID" value="ENSEBUP00000023135.1"/>
    <property type="gene ID" value="ENSEBUG00000014259.1"/>
</dbReference>
<feature type="signal peptide" evidence="1">
    <location>
        <begin position="1"/>
        <end position="19"/>
    </location>
</feature>
<dbReference type="GeneTree" id="ENSGT00960000190557"/>
<feature type="chain" id="PRO_5034444989" description="Membrane-bound transcription factor site-1 protease-like N-terminal domain-containing protein" evidence="1">
    <location>
        <begin position="20"/>
        <end position="203"/>
    </location>
</feature>